<evidence type="ECO:0000313" key="2">
    <source>
        <dbReference type="Proteomes" id="UP000286095"/>
    </source>
</evidence>
<dbReference type="InterPro" id="IPR035069">
    <property type="entry name" value="TTHA1013/TTHA0281-like"/>
</dbReference>
<organism evidence="1 2">
    <name type="scientific">Campylobacter hepaticus</name>
    <dbReference type="NCBI Taxonomy" id="1813019"/>
    <lineage>
        <taxon>Bacteria</taxon>
        <taxon>Pseudomonadati</taxon>
        <taxon>Campylobacterota</taxon>
        <taxon>Epsilonproteobacteria</taxon>
        <taxon>Campylobacterales</taxon>
        <taxon>Campylobacteraceae</taxon>
        <taxon>Campylobacter</taxon>
    </lineage>
</organism>
<proteinExistence type="predicted"/>
<dbReference type="AlphaFoldDB" id="A0A424YYD3"/>
<dbReference type="Proteomes" id="UP000286095">
    <property type="component" value="Unassembled WGS sequence"/>
</dbReference>
<protein>
    <submittedName>
        <fullName evidence="1">Type II toxin-antitoxin system HicB family antitoxin</fullName>
    </submittedName>
</protein>
<sequence length="122" mass="13828">MKKDINYYLNLPYKINLVKLDDGDYFAEFDDKGLNKLVLMAGDGKTPNEAIQDLKDAFACYLEEALAKNEFIPEPMQKDKSKNLAITLKNSLVDEIDFYSKKMGLSRSAFLAVCAKAYIKTL</sequence>
<name>A0A424YYD3_9BACT</name>
<gene>
    <name evidence="1" type="ORF">DZD40_07435</name>
</gene>
<dbReference type="SUPFAM" id="SSF143100">
    <property type="entry name" value="TTHA1013/TTHA0281-like"/>
    <property type="match status" value="1"/>
</dbReference>
<evidence type="ECO:0000313" key="1">
    <source>
        <dbReference type="EMBL" id="RQD85868.1"/>
    </source>
</evidence>
<reference evidence="1 2" key="1">
    <citation type="submission" date="2018-08" db="EMBL/GenBank/DDBJ databases">
        <title>Survival mechanisms of Campylobacter hepaticus identified by genomic analysis and comparative transcriptomic analysis of in vivo and in vitro derived bacteria.</title>
        <authorList>
            <person name="Van T.T.H."/>
            <person name="Moore R.J."/>
        </authorList>
    </citation>
    <scope>NUCLEOTIDE SEQUENCE [LARGE SCALE GENOMIC DNA]</scope>
    <source>
        <strain evidence="1 2">54L</strain>
    </source>
</reference>
<accession>A0A424YYD3</accession>
<comment type="caution">
    <text evidence="1">The sequence shown here is derived from an EMBL/GenBank/DDBJ whole genome shotgun (WGS) entry which is preliminary data.</text>
</comment>
<dbReference type="EMBL" id="QURW01000032">
    <property type="protein sequence ID" value="RQD85868.1"/>
    <property type="molecule type" value="Genomic_DNA"/>
</dbReference>
<dbReference type="RefSeq" id="WP_124134711.1">
    <property type="nucleotide sequence ID" value="NZ_QURW01000032.1"/>
</dbReference>
<dbReference type="Gene3D" id="3.30.160.250">
    <property type="match status" value="1"/>
</dbReference>